<organism evidence="1 2">
    <name type="scientific">Microterricola gilva</name>
    <dbReference type="NCBI Taxonomy" id="393267"/>
    <lineage>
        <taxon>Bacteria</taxon>
        <taxon>Bacillati</taxon>
        <taxon>Actinomycetota</taxon>
        <taxon>Actinomycetes</taxon>
        <taxon>Micrococcales</taxon>
        <taxon>Microbacteriaceae</taxon>
        <taxon>Microterricola</taxon>
    </lineage>
</organism>
<dbReference type="AlphaFoldDB" id="A0A4Q8AKD7"/>
<protein>
    <submittedName>
        <fullName evidence="1">Uncharacterized protein</fullName>
    </submittedName>
</protein>
<comment type="caution">
    <text evidence="1">The sequence shown here is derived from an EMBL/GenBank/DDBJ whole genome shotgun (WGS) entry which is preliminary data.</text>
</comment>
<sequence>MPGKARQAFQQTLIRTKKSYADDAKKSMPKSVAKRYTPTIDYTISKGETPDALEGEVGPNIERYGGKSGKGGLLPSFGFLDDPDAAGGIRTAPSRARQRAEKFAADELVKGIEIAAEQSMKARGL</sequence>
<proteinExistence type="predicted"/>
<reference evidence="1 2" key="1">
    <citation type="submission" date="2019-02" db="EMBL/GenBank/DDBJ databases">
        <title>Sequencing the genomes of 1000 actinobacteria strains.</title>
        <authorList>
            <person name="Klenk H.-P."/>
        </authorList>
    </citation>
    <scope>NUCLEOTIDE SEQUENCE [LARGE SCALE GENOMIC DNA]</scope>
    <source>
        <strain evidence="1 2">DSM 18319</strain>
    </source>
</reference>
<evidence type="ECO:0000313" key="1">
    <source>
        <dbReference type="EMBL" id="RZU64934.1"/>
    </source>
</evidence>
<accession>A0A4Q8AKD7</accession>
<keyword evidence="2" id="KW-1185">Reference proteome</keyword>
<evidence type="ECO:0000313" key="2">
    <source>
        <dbReference type="Proteomes" id="UP000291483"/>
    </source>
</evidence>
<dbReference type="Proteomes" id="UP000291483">
    <property type="component" value="Unassembled WGS sequence"/>
</dbReference>
<dbReference type="EMBL" id="SHLC01000001">
    <property type="protein sequence ID" value="RZU64934.1"/>
    <property type="molecule type" value="Genomic_DNA"/>
</dbReference>
<name>A0A4Q8AKD7_9MICO</name>
<gene>
    <name evidence="1" type="ORF">EV379_1245</name>
</gene>